<name>Q7RAW1_PLAYO</name>
<evidence type="ECO:0000256" key="12">
    <source>
        <dbReference type="ARBA" id="ARBA00049660"/>
    </source>
</evidence>
<comment type="catalytic activity">
    <reaction evidence="9">
        <text>pyruvate(out) + H(+)(out) = pyruvate(in) + H(+)(in)</text>
        <dbReference type="Rhea" id="RHEA:64720"/>
        <dbReference type="ChEBI" id="CHEBI:15361"/>
        <dbReference type="ChEBI" id="CHEBI:15378"/>
    </reaction>
</comment>
<evidence type="ECO:0000256" key="8">
    <source>
        <dbReference type="ARBA" id="ARBA00034245"/>
    </source>
</evidence>
<evidence type="ECO:0000256" key="1">
    <source>
        <dbReference type="ARBA" id="ARBA00004128"/>
    </source>
</evidence>
<evidence type="ECO:0000256" key="3">
    <source>
        <dbReference type="ARBA" id="ARBA00011255"/>
    </source>
</evidence>
<evidence type="ECO:0000256" key="9">
    <source>
        <dbReference type="ARBA" id="ARBA00047693"/>
    </source>
</evidence>
<comment type="subcellular location">
    <subcellularLocation>
        <location evidence="2">Cell membrane</location>
        <topology evidence="2">Multi-pass membrane protein</topology>
    </subcellularLocation>
    <subcellularLocation>
        <location evidence="1">Vacuole membrane</location>
        <topology evidence="1">Multi-pass membrane protein</topology>
    </subcellularLocation>
</comment>
<evidence type="ECO:0000256" key="11">
    <source>
        <dbReference type="ARBA" id="ARBA00049088"/>
    </source>
</evidence>
<feature type="transmembrane region" description="Helical" evidence="14">
    <location>
        <begin position="129"/>
        <end position="150"/>
    </location>
</feature>
<sequence>MGKTGKQYILDPPCVKTTCSSEESYIRCVEYGKAKATYSNFNLFLKAIMAGIFVGLCAHASGIAGGLFYYHKLRAYVGASFSSFVYGFTFPIAFLCIICTGSDLFTGNTLAVTVALLQKKVKLLSYIRVMLISLLGNYIGAVSFAFIVSYGSGAFHQHSDIEKNHIYEFLNAIATKKVHHSFFECISLAIGCNIFVCLAVYFVLSIKDGSGVVFSVFFAVYAFAIAGYEHIIANIYTLNIALMVKTDVTFFDVYFKNLIPTLIGNYIAGALVLACPFYILYRHYYEDYEAKNSSLGSMNIRGFLIKNTFLIFLNWDLLNLSIFY</sequence>
<reference evidence="15 16" key="1">
    <citation type="journal article" date="2002" name="Nature">
        <title>Genome sequence and comparative analysis of the model rodent malaria parasite Plasmodium yoelii yoelii.</title>
        <authorList>
            <person name="Carlton J.M."/>
            <person name="Angiuoli S.V."/>
            <person name="Suh B.B."/>
            <person name="Kooij T.W."/>
            <person name="Pertea M."/>
            <person name="Silva J.C."/>
            <person name="Ermolaeva M.D."/>
            <person name="Allen J.E."/>
            <person name="Selengut J.D."/>
            <person name="Koo H.L."/>
            <person name="Peterson J.D."/>
            <person name="Pop M."/>
            <person name="Kosack D.S."/>
            <person name="Shumway M.F."/>
            <person name="Bidwell S.L."/>
            <person name="Shallom S.J."/>
            <person name="van Aken S.E."/>
            <person name="Riedmuller S.B."/>
            <person name="Feldblyum T.V."/>
            <person name="Cho J.K."/>
            <person name="Quackenbush J."/>
            <person name="Sedegah M."/>
            <person name="Shoaibi A."/>
            <person name="Cummings L.M."/>
            <person name="Florens L."/>
            <person name="Yates J.R."/>
            <person name="Raine J.D."/>
            <person name="Sinden R.E."/>
            <person name="Harris M.A."/>
            <person name="Cunningham D.A."/>
            <person name="Preiser P.R."/>
            <person name="Bergman L.W."/>
            <person name="Vaidya A.B."/>
            <person name="van Lin L.H."/>
            <person name="Janse C.J."/>
            <person name="Waters A.P."/>
            <person name="Smith H.O."/>
            <person name="White O.R."/>
            <person name="Salzberg S.L."/>
            <person name="Venter J.C."/>
            <person name="Fraser C.M."/>
            <person name="Hoffman S.L."/>
            <person name="Gardner M.J."/>
            <person name="Carucci D.J."/>
        </authorList>
    </citation>
    <scope>NUCLEOTIDE SEQUENCE [LARGE SCALE GENOMIC DNA]</scope>
    <source>
        <strain evidence="15 16">17XNL</strain>
    </source>
</reference>
<dbReference type="STRING" id="73239.Q7RAW1"/>
<keyword evidence="4" id="KW-0813">Transport</keyword>
<evidence type="ECO:0000256" key="7">
    <source>
        <dbReference type="ARBA" id="ARBA00023136"/>
    </source>
</evidence>
<feature type="transmembrane region" description="Helical" evidence="14">
    <location>
        <begin position="216"/>
        <end position="238"/>
    </location>
</feature>
<dbReference type="PANTHER" id="PTHR30520">
    <property type="entry name" value="FORMATE TRANSPORTER-RELATED"/>
    <property type="match status" value="1"/>
</dbReference>
<dbReference type="GO" id="GO:0005886">
    <property type="term" value="C:plasma membrane"/>
    <property type="evidence" value="ECO:0007669"/>
    <property type="project" value="UniProtKB-SubCell"/>
</dbReference>
<dbReference type="InterPro" id="IPR000292">
    <property type="entry name" value="For/NO2_transpt"/>
</dbReference>
<keyword evidence="6 14" id="KW-1133">Transmembrane helix</keyword>
<dbReference type="InParanoid" id="Q7RAW1"/>
<comment type="catalytic activity">
    <reaction evidence="8">
        <text>(S)-lactate(in) + H(+)(in) = (S)-lactate(out) + H(+)(out)</text>
        <dbReference type="Rhea" id="RHEA:29415"/>
        <dbReference type="ChEBI" id="CHEBI:15378"/>
        <dbReference type="ChEBI" id="CHEBI:16651"/>
    </reaction>
</comment>
<feature type="transmembrane region" description="Helical" evidence="14">
    <location>
        <begin position="258"/>
        <end position="281"/>
    </location>
</feature>
<evidence type="ECO:0000256" key="13">
    <source>
        <dbReference type="ARBA" id="ARBA00049735"/>
    </source>
</evidence>
<evidence type="ECO:0000256" key="6">
    <source>
        <dbReference type="ARBA" id="ARBA00022989"/>
    </source>
</evidence>
<feature type="transmembrane region" description="Helical" evidence="14">
    <location>
        <begin position="186"/>
        <end position="204"/>
    </location>
</feature>
<feature type="transmembrane region" description="Helical" evidence="14">
    <location>
        <begin position="90"/>
        <end position="117"/>
    </location>
</feature>
<keyword evidence="5 14" id="KW-0812">Transmembrane</keyword>
<evidence type="ECO:0000256" key="5">
    <source>
        <dbReference type="ARBA" id="ARBA00022692"/>
    </source>
</evidence>
<evidence type="ECO:0000256" key="10">
    <source>
        <dbReference type="ARBA" id="ARBA00049016"/>
    </source>
</evidence>
<proteinExistence type="inferred from homology"/>
<accession>Q7RAW1</accession>
<protein>
    <recommendedName>
        <fullName evidence="13">Formate-nitrite transporter</fullName>
    </recommendedName>
</protein>
<comment type="catalytic activity">
    <reaction evidence="11">
        <text>acetate(out) + H(+)(out) = acetate(in) + H(+)(in)</text>
        <dbReference type="Rhea" id="RHEA:71803"/>
        <dbReference type="ChEBI" id="CHEBI:15378"/>
        <dbReference type="ChEBI" id="CHEBI:30089"/>
    </reaction>
</comment>
<dbReference type="GO" id="GO:0015707">
    <property type="term" value="P:nitrite transport"/>
    <property type="evidence" value="ECO:0007669"/>
    <property type="project" value="TreeGrafter"/>
</dbReference>
<dbReference type="NCBIfam" id="TIGR00790">
    <property type="entry name" value="fnt"/>
    <property type="match status" value="1"/>
</dbReference>
<dbReference type="InterPro" id="IPR024002">
    <property type="entry name" value="For/NO2_transpt_CS"/>
</dbReference>
<dbReference type="GO" id="GO:0015513">
    <property type="term" value="F:high-affinity secondary active nitrite transmembrane transporter activity"/>
    <property type="evidence" value="ECO:0007669"/>
    <property type="project" value="TreeGrafter"/>
</dbReference>
<comment type="similarity">
    <text evidence="12">Belongs to the FNT transporter (TC 1.A.16) family.</text>
</comment>
<dbReference type="Proteomes" id="UP000008553">
    <property type="component" value="Unassembled WGS sequence"/>
</dbReference>
<evidence type="ECO:0000256" key="14">
    <source>
        <dbReference type="SAM" id="Phobius"/>
    </source>
</evidence>
<gene>
    <name evidence="15" type="ORF">PY06388</name>
</gene>
<feature type="transmembrane region" description="Helical" evidence="14">
    <location>
        <begin position="43"/>
        <end position="70"/>
    </location>
</feature>
<dbReference type="EMBL" id="AABL01002153">
    <property type="protein sequence ID" value="EAA18600.1"/>
    <property type="molecule type" value="Genomic_DNA"/>
</dbReference>
<dbReference type="PaxDb" id="73239-Q7RAW1"/>
<keyword evidence="7 14" id="KW-0472">Membrane</keyword>
<dbReference type="Pfam" id="PF01226">
    <property type="entry name" value="Form_Nir_trans"/>
    <property type="match status" value="1"/>
</dbReference>
<keyword evidence="16" id="KW-1185">Reference proteome</keyword>
<evidence type="ECO:0000256" key="2">
    <source>
        <dbReference type="ARBA" id="ARBA00004651"/>
    </source>
</evidence>
<comment type="catalytic activity">
    <reaction evidence="10">
        <text>formate(in) + H(+)(in) = formate(out) + H(+)(out)</text>
        <dbReference type="Rhea" id="RHEA:80887"/>
        <dbReference type="ChEBI" id="CHEBI:15378"/>
        <dbReference type="ChEBI" id="CHEBI:15740"/>
    </reaction>
</comment>
<evidence type="ECO:0000313" key="16">
    <source>
        <dbReference type="Proteomes" id="UP000008553"/>
    </source>
</evidence>
<comment type="subunit">
    <text evidence="3">Homopentamer.</text>
</comment>
<evidence type="ECO:0000313" key="15">
    <source>
        <dbReference type="EMBL" id="EAA18600.1"/>
    </source>
</evidence>
<organism evidence="15 16">
    <name type="scientific">Plasmodium yoelii yoelii</name>
    <dbReference type="NCBI Taxonomy" id="73239"/>
    <lineage>
        <taxon>Eukaryota</taxon>
        <taxon>Sar</taxon>
        <taxon>Alveolata</taxon>
        <taxon>Apicomplexa</taxon>
        <taxon>Aconoidasida</taxon>
        <taxon>Haemosporida</taxon>
        <taxon>Plasmodiidae</taxon>
        <taxon>Plasmodium</taxon>
        <taxon>Plasmodium (Vinckeia)</taxon>
    </lineage>
</organism>
<dbReference type="PANTHER" id="PTHR30520:SF6">
    <property type="entry name" value="FORMATE_NITRATE FAMILY TRANSPORTER (EUROFUNG)"/>
    <property type="match status" value="1"/>
</dbReference>
<dbReference type="Gene3D" id="1.20.1080.10">
    <property type="entry name" value="Glycerol uptake facilitator protein"/>
    <property type="match status" value="1"/>
</dbReference>
<dbReference type="InterPro" id="IPR023271">
    <property type="entry name" value="Aquaporin-like"/>
</dbReference>
<evidence type="ECO:0000256" key="4">
    <source>
        <dbReference type="ARBA" id="ARBA00022448"/>
    </source>
</evidence>
<comment type="caution">
    <text evidence="15">The sequence shown here is derived from an EMBL/GenBank/DDBJ whole genome shotgun (WGS) entry which is preliminary data.</text>
</comment>
<dbReference type="AlphaFoldDB" id="Q7RAW1"/>
<dbReference type="PROSITE" id="PS01006">
    <property type="entry name" value="FORMATE_NITRITE_TP_2"/>
    <property type="match status" value="1"/>
</dbReference>
<dbReference type="GO" id="GO:0005774">
    <property type="term" value="C:vacuolar membrane"/>
    <property type="evidence" value="ECO:0007669"/>
    <property type="project" value="UniProtKB-SubCell"/>
</dbReference>